<protein>
    <submittedName>
        <fullName evidence="1">Uncharacterized protein</fullName>
    </submittedName>
</protein>
<dbReference type="EMBL" id="BGZK01002670">
    <property type="protein sequence ID" value="GBP95703.1"/>
    <property type="molecule type" value="Genomic_DNA"/>
</dbReference>
<gene>
    <name evidence="1" type="ORF">EVAR_100810_1</name>
</gene>
<name>A0A4C2A8P7_EUMVA</name>
<dbReference type="AlphaFoldDB" id="A0A4C2A8P7"/>
<evidence type="ECO:0000313" key="1">
    <source>
        <dbReference type="EMBL" id="GBP95703.1"/>
    </source>
</evidence>
<comment type="caution">
    <text evidence="1">The sequence shown here is derived from an EMBL/GenBank/DDBJ whole genome shotgun (WGS) entry which is preliminary data.</text>
</comment>
<sequence>MHMEYNGRFSRYVRVRHHVPMDCISKSRTHVDEYNMRIRGASGSVRRRPSLIDALGRLWRKKPEAFRGGLRRAAGQQNVTRGVDCNERVGWYLLSTATKYPD</sequence>
<dbReference type="OrthoDB" id="8122473at2759"/>
<dbReference type="Proteomes" id="UP000299102">
    <property type="component" value="Unassembled WGS sequence"/>
</dbReference>
<proteinExistence type="predicted"/>
<accession>A0A4C2A8P7</accession>
<organism evidence="1 2">
    <name type="scientific">Eumeta variegata</name>
    <name type="common">Bagworm moth</name>
    <name type="synonym">Eumeta japonica</name>
    <dbReference type="NCBI Taxonomy" id="151549"/>
    <lineage>
        <taxon>Eukaryota</taxon>
        <taxon>Metazoa</taxon>
        <taxon>Ecdysozoa</taxon>
        <taxon>Arthropoda</taxon>
        <taxon>Hexapoda</taxon>
        <taxon>Insecta</taxon>
        <taxon>Pterygota</taxon>
        <taxon>Neoptera</taxon>
        <taxon>Endopterygota</taxon>
        <taxon>Lepidoptera</taxon>
        <taxon>Glossata</taxon>
        <taxon>Ditrysia</taxon>
        <taxon>Tineoidea</taxon>
        <taxon>Psychidae</taxon>
        <taxon>Oiketicinae</taxon>
        <taxon>Eumeta</taxon>
    </lineage>
</organism>
<keyword evidence="2" id="KW-1185">Reference proteome</keyword>
<evidence type="ECO:0000313" key="2">
    <source>
        <dbReference type="Proteomes" id="UP000299102"/>
    </source>
</evidence>
<reference evidence="1 2" key="1">
    <citation type="journal article" date="2019" name="Commun. Biol.">
        <title>The bagworm genome reveals a unique fibroin gene that provides high tensile strength.</title>
        <authorList>
            <person name="Kono N."/>
            <person name="Nakamura H."/>
            <person name="Ohtoshi R."/>
            <person name="Tomita M."/>
            <person name="Numata K."/>
            <person name="Arakawa K."/>
        </authorList>
    </citation>
    <scope>NUCLEOTIDE SEQUENCE [LARGE SCALE GENOMIC DNA]</scope>
</reference>